<name>A0A1C4UBK4_9ACTN</name>
<evidence type="ECO:0000256" key="1">
    <source>
        <dbReference type="ARBA" id="ARBA00010062"/>
    </source>
</evidence>
<evidence type="ECO:0000313" key="4">
    <source>
        <dbReference type="EMBL" id="SCE69088.1"/>
    </source>
</evidence>
<dbReference type="SUPFAM" id="SSF53822">
    <property type="entry name" value="Periplasmic binding protein-like I"/>
    <property type="match status" value="1"/>
</dbReference>
<dbReference type="Proteomes" id="UP000198243">
    <property type="component" value="Chromosome I"/>
</dbReference>
<dbReference type="PANTHER" id="PTHR30483:SF6">
    <property type="entry name" value="PERIPLASMIC BINDING PROTEIN OF ABC TRANSPORTER FOR NATURAL AMINO ACIDS"/>
    <property type="match status" value="1"/>
</dbReference>
<keyword evidence="2" id="KW-0732">Signal</keyword>
<dbReference type="PANTHER" id="PTHR30483">
    <property type="entry name" value="LEUCINE-SPECIFIC-BINDING PROTEIN"/>
    <property type="match status" value="1"/>
</dbReference>
<dbReference type="InterPro" id="IPR028081">
    <property type="entry name" value="Leu-bd"/>
</dbReference>
<keyword evidence="5" id="KW-1185">Reference proteome</keyword>
<dbReference type="PROSITE" id="PS51257">
    <property type="entry name" value="PROKAR_LIPOPROTEIN"/>
    <property type="match status" value="1"/>
</dbReference>
<sequence length="421" mass="45131">MDGVGMRRTVGVAAASAAVVLVAGCGGGGPQSGGDQKLTGDKIVLGVLNDQSGAYSELSGKNSVTAVEMAIADFTAKYGDKAVTKDITVETADHQNKPDVANSKAQEMYDRKGVDLILDVPTSSAALKVADVAKEKKKLYFNIGAATTDLTGKSCNKYTFHYAYDTYMLANGTGKTTTEQIGKNWYILYPNYAFGQDMEKSFSTAITAAGGKVVGKDGAPFPNTSGDFSTFLLKAPTLNPKPDVLGTMQAGAELVNVVKQYNEFKLRDKGVGLAVGLMFLTDIHSLTPAALAGTTYTDAWYWNFDAKNREFADRFQQKAGTRPTFAHAANYSAALQYLEAVQAAGTDDADAVVKGLEGKTVEDVFLRNGKIRAEDHRVVHDAYLAQVKQQSEVTEPWDYVKVLKTIPAAEAFRTPSADCKL</sequence>
<accession>A0A1C4UBK4</accession>
<dbReference type="Gene3D" id="3.40.50.2300">
    <property type="match status" value="2"/>
</dbReference>
<feature type="domain" description="Leucine-binding protein" evidence="3">
    <location>
        <begin position="43"/>
        <end position="389"/>
    </location>
</feature>
<dbReference type="InterPro" id="IPR028082">
    <property type="entry name" value="Peripla_BP_I"/>
</dbReference>
<organism evidence="4 5">
    <name type="scientific">Micromonospora coriariae</name>
    <dbReference type="NCBI Taxonomy" id="285665"/>
    <lineage>
        <taxon>Bacteria</taxon>
        <taxon>Bacillati</taxon>
        <taxon>Actinomycetota</taxon>
        <taxon>Actinomycetes</taxon>
        <taxon>Micromonosporales</taxon>
        <taxon>Micromonosporaceae</taxon>
        <taxon>Micromonospora</taxon>
    </lineage>
</organism>
<dbReference type="AlphaFoldDB" id="A0A1C4UBK4"/>
<dbReference type="EMBL" id="LT607412">
    <property type="protein sequence ID" value="SCE69088.1"/>
    <property type="molecule type" value="Genomic_DNA"/>
</dbReference>
<reference evidence="5" key="1">
    <citation type="submission" date="2016-06" db="EMBL/GenBank/DDBJ databases">
        <authorList>
            <person name="Varghese N."/>
            <person name="Submissions Spin"/>
        </authorList>
    </citation>
    <scope>NUCLEOTIDE SEQUENCE [LARGE SCALE GENOMIC DNA]</scope>
    <source>
        <strain evidence="5">DSM 44875</strain>
    </source>
</reference>
<gene>
    <name evidence="4" type="ORF">GA0070607_0423</name>
</gene>
<comment type="similarity">
    <text evidence="1">Belongs to the leucine-binding protein family.</text>
</comment>
<dbReference type="Pfam" id="PF13458">
    <property type="entry name" value="Peripla_BP_6"/>
    <property type="match status" value="1"/>
</dbReference>
<dbReference type="InterPro" id="IPR051010">
    <property type="entry name" value="BCAA_transport"/>
</dbReference>
<proteinExistence type="inferred from homology"/>
<dbReference type="CDD" id="cd06327">
    <property type="entry name" value="PBP1_SBP-like"/>
    <property type="match status" value="1"/>
</dbReference>
<protein>
    <submittedName>
        <fullName evidence="4">Amino acid/amide ABC transporter substrate-binding protein, HAAT family</fullName>
    </submittedName>
</protein>
<evidence type="ECO:0000313" key="5">
    <source>
        <dbReference type="Proteomes" id="UP000198243"/>
    </source>
</evidence>
<evidence type="ECO:0000256" key="2">
    <source>
        <dbReference type="ARBA" id="ARBA00022729"/>
    </source>
</evidence>
<evidence type="ECO:0000259" key="3">
    <source>
        <dbReference type="Pfam" id="PF13458"/>
    </source>
</evidence>